<dbReference type="SMART" id="SM00343">
    <property type="entry name" value="ZnF_C2HC"/>
    <property type="match status" value="2"/>
</dbReference>
<feature type="domain" description="CCHC-type" evidence="2">
    <location>
        <begin position="320"/>
        <end position="336"/>
    </location>
</feature>
<reference evidence="3 4" key="1">
    <citation type="submission" date="2020-02" db="EMBL/GenBank/DDBJ databases">
        <authorList>
            <person name="Ferguson B K."/>
        </authorList>
    </citation>
    <scope>NUCLEOTIDE SEQUENCE [LARGE SCALE GENOMIC DNA]</scope>
</reference>
<sequence>MVSATTTPVKEKKTKNVKVKVSWVYELSKDQLVQELATRKVEVSESEKIDELRKKLVKVIRENAKNDTKSESSEDSEEVFSECKSVTEMQTETPKLEFVLDKDNWDIFVERLEIIFLAKDTKDDKKAAIMLTRFDEDAYKLAKHLCAPGKPADKEYKDLVTIMSNHLAPKPSEVMERCKFNTARQEAQESVSEFAARLKKLSLHCNYTDLPTACRDQFVCGIRDHETRVTLFQIKDLTFDKALTTAQARESAVKNALQSVQALEGKSTNAELFKFHAHKINKGAHQRPNRNDNSKSQESKCYRCGISNHKPSDCKYKDFECNYCHKKGHLQRACRVRAGKTDVKYMQERDDDDDGEFDNKIIEQRDNEIATTEEDFYLNDFYVLRKGARCEPDSESGAKPMFIDVRINGNQIPMELDTGTYYSVISETFRLRHFPALKMEPTSHALRGEITTPRLAHDGTRGAGSDTSEPAQGAHCTLNKHTYTIKHNPRLPTYTTTYYERETSTSPPRSNRAGKYRQARMLKTAGNWSAVSSFAQSVRLQTEARGARGEHIYVFTWKDSRKTLLRDAILPNLDPSFCVEHTLLASPPELSIRTRCPVPSCECGSRFRRHHASTRKPRLSNPAPYYAIPKLIPTQARPVCRIIFYLTAIARNISTCSPGKTREKRY</sequence>
<feature type="region of interest" description="Disordered" evidence="1">
    <location>
        <begin position="64"/>
        <end position="84"/>
    </location>
</feature>
<dbReference type="InterPro" id="IPR001878">
    <property type="entry name" value="Znf_CCHC"/>
</dbReference>
<dbReference type="SUPFAM" id="SSF57756">
    <property type="entry name" value="Retrovirus zinc finger-like domains"/>
    <property type="match status" value="1"/>
</dbReference>
<dbReference type="Proteomes" id="UP000479190">
    <property type="component" value="Unassembled WGS sequence"/>
</dbReference>
<organism evidence="3 4">
    <name type="scientific">Trichogramma brassicae</name>
    <dbReference type="NCBI Taxonomy" id="86971"/>
    <lineage>
        <taxon>Eukaryota</taxon>
        <taxon>Metazoa</taxon>
        <taxon>Ecdysozoa</taxon>
        <taxon>Arthropoda</taxon>
        <taxon>Hexapoda</taxon>
        <taxon>Insecta</taxon>
        <taxon>Pterygota</taxon>
        <taxon>Neoptera</taxon>
        <taxon>Endopterygota</taxon>
        <taxon>Hymenoptera</taxon>
        <taxon>Apocrita</taxon>
        <taxon>Proctotrupomorpha</taxon>
        <taxon>Chalcidoidea</taxon>
        <taxon>Trichogrammatidae</taxon>
        <taxon>Trichogramma</taxon>
    </lineage>
</organism>
<dbReference type="GO" id="GO:0008270">
    <property type="term" value="F:zinc ion binding"/>
    <property type="evidence" value="ECO:0007669"/>
    <property type="project" value="InterPro"/>
</dbReference>
<feature type="domain" description="CCHC-type" evidence="2">
    <location>
        <begin position="300"/>
        <end position="316"/>
    </location>
</feature>
<dbReference type="GO" id="GO:0003676">
    <property type="term" value="F:nucleic acid binding"/>
    <property type="evidence" value="ECO:0007669"/>
    <property type="project" value="InterPro"/>
</dbReference>
<dbReference type="InterPro" id="IPR036875">
    <property type="entry name" value="Znf_CCHC_sf"/>
</dbReference>
<dbReference type="EMBL" id="CADCXV010000939">
    <property type="protein sequence ID" value="CAB0039118.1"/>
    <property type="molecule type" value="Genomic_DNA"/>
</dbReference>
<protein>
    <recommendedName>
        <fullName evidence="2">CCHC-type domain-containing protein</fullName>
    </recommendedName>
</protein>
<dbReference type="OrthoDB" id="7699448at2759"/>
<dbReference type="AlphaFoldDB" id="A0A6H5ITD6"/>
<dbReference type="PANTHER" id="PTHR37984">
    <property type="entry name" value="PROTEIN CBG26694"/>
    <property type="match status" value="1"/>
</dbReference>
<gene>
    <name evidence="3" type="ORF">TBRA_LOCUS10877</name>
</gene>
<keyword evidence="4" id="KW-1185">Reference proteome</keyword>
<evidence type="ECO:0000313" key="4">
    <source>
        <dbReference type="Proteomes" id="UP000479190"/>
    </source>
</evidence>
<dbReference type="Gene3D" id="4.10.60.10">
    <property type="entry name" value="Zinc finger, CCHC-type"/>
    <property type="match status" value="1"/>
</dbReference>
<dbReference type="PANTHER" id="PTHR37984:SF13">
    <property type="entry name" value="RIBONUCLEASE H"/>
    <property type="match status" value="1"/>
</dbReference>
<proteinExistence type="predicted"/>
<accession>A0A6H5ITD6</accession>
<name>A0A6H5ITD6_9HYME</name>
<dbReference type="InterPro" id="IPR050951">
    <property type="entry name" value="Retrovirus_Pol_polyprotein"/>
</dbReference>
<evidence type="ECO:0000313" key="3">
    <source>
        <dbReference type="EMBL" id="CAB0039118.1"/>
    </source>
</evidence>
<evidence type="ECO:0000259" key="2">
    <source>
        <dbReference type="SMART" id="SM00343"/>
    </source>
</evidence>
<evidence type="ECO:0000256" key="1">
    <source>
        <dbReference type="SAM" id="MobiDB-lite"/>
    </source>
</evidence>